<evidence type="ECO:0000313" key="1">
    <source>
        <dbReference type="EMBL" id="KAB2337354.1"/>
    </source>
</evidence>
<evidence type="ECO:0000313" key="2">
    <source>
        <dbReference type="Proteomes" id="UP000481030"/>
    </source>
</evidence>
<gene>
    <name evidence="1" type="ORF">F7731_07010</name>
</gene>
<sequence>MKILFLSCHSFLFNARMRIEYKKSGSGLITPDKHKSSRQEGCSLTFLADWLMTSRSTKTRRPVALSTLVHPVRRG</sequence>
<keyword evidence="2" id="KW-1185">Reference proteome</keyword>
<accession>A0A6L3V7E3</accession>
<dbReference type="EMBL" id="WBOS01000002">
    <property type="protein sequence ID" value="KAB2337354.1"/>
    <property type="molecule type" value="Genomic_DNA"/>
</dbReference>
<dbReference type="Proteomes" id="UP000481030">
    <property type="component" value="Unassembled WGS sequence"/>
</dbReference>
<organism evidence="1 2">
    <name type="scientific">Cytobacillus depressus</name>
    <dbReference type="NCBI Taxonomy" id="1602942"/>
    <lineage>
        <taxon>Bacteria</taxon>
        <taxon>Bacillati</taxon>
        <taxon>Bacillota</taxon>
        <taxon>Bacilli</taxon>
        <taxon>Bacillales</taxon>
        <taxon>Bacillaceae</taxon>
        <taxon>Cytobacillus</taxon>
    </lineage>
</organism>
<name>A0A6L3V7E3_9BACI</name>
<protein>
    <submittedName>
        <fullName evidence="1">Uncharacterized protein</fullName>
    </submittedName>
</protein>
<dbReference type="OrthoDB" id="2943836at2"/>
<comment type="caution">
    <text evidence="1">The sequence shown here is derived from an EMBL/GenBank/DDBJ whole genome shotgun (WGS) entry which is preliminary data.</text>
</comment>
<proteinExistence type="predicted"/>
<reference evidence="1 2" key="1">
    <citation type="journal article" date="2016" name="Antonie Van Leeuwenhoek">
        <title>Bacillus depressus sp. nov., isolated from soil of a sunflower field.</title>
        <authorList>
            <person name="Wei X."/>
            <person name="Xin D."/>
            <person name="Xin Y."/>
            <person name="Zhang H."/>
            <person name="Wang T."/>
            <person name="Zhang J."/>
        </authorList>
    </citation>
    <scope>NUCLEOTIDE SEQUENCE [LARGE SCALE GENOMIC DNA]</scope>
    <source>
        <strain evidence="1 2">BZ1</strain>
    </source>
</reference>
<dbReference type="AlphaFoldDB" id="A0A6L3V7E3"/>